<protein>
    <submittedName>
        <fullName evidence="1">Uncharacterized protein</fullName>
    </submittedName>
</protein>
<reference evidence="2" key="1">
    <citation type="journal article" date="2016" name="Nature">
        <title>Genome evolution in the allotetraploid frog Xenopus laevis.</title>
        <authorList>
            <person name="Session A.M."/>
            <person name="Uno Y."/>
            <person name="Kwon T."/>
            <person name="Chapman J.A."/>
            <person name="Toyoda A."/>
            <person name="Takahashi S."/>
            <person name="Fukui A."/>
            <person name="Hikosaka A."/>
            <person name="Suzuki A."/>
            <person name="Kondo M."/>
            <person name="van Heeringen S.J."/>
            <person name="Quigley I."/>
            <person name="Heinz S."/>
            <person name="Ogino H."/>
            <person name="Ochi H."/>
            <person name="Hellsten U."/>
            <person name="Lyons J.B."/>
            <person name="Simakov O."/>
            <person name="Putnam N."/>
            <person name="Stites J."/>
            <person name="Kuroki Y."/>
            <person name="Tanaka T."/>
            <person name="Michiue T."/>
            <person name="Watanabe M."/>
            <person name="Bogdanovic O."/>
            <person name="Lister R."/>
            <person name="Georgiou G."/>
            <person name="Paranjpe S.S."/>
            <person name="van Kruijsbergen I."/>
            <person name="Shu S."/>
            <person name="Carlson J."/>
            <person name="Kinoshita T."/>
            <person name="Ohta Y."/>
            <person name="Mawaribuchi S."/>
            <person name="Jenkins J."/>
            <person name="Grimwood J."/>
            <person name="Schmutz J."/>
            <person name="Mitros T."/>
            <person name="Mozaffari S.V."/>
            <person name="Suzuki Y."/>
            <person name="Haramoto Y."/>
            <person name="Yamamoto T.S."/>
            <person name="Takagi C."/>
            <person name="Heald R."/>
            <person name="Miller K."/>
            <person name="Haudenschild C."/>
            <person name="Kitzman J."/>
            <person name="Nakayama T."/>
            <person name="Izutsu Y."/>
            <person name="Robert J."/>
            <person name="Fortriede J."/>
            <person name="Burns K."/>
            <person name="Lotay V."/>
            <person name="Karimi K."/>
            <person name="Yasuoka Y."/>
            <person name="Dichmann D.S."/>
            <person name="Flajnik M.F."/>
            <person name="Houston D.W."/>
            <person name="Shendure J."/>
            <person name="DuPasquier L."/>
            <person name="Vize P.D."/>
            <person name="Zorn A.M."/>
            <person name="Ito M."/>
            <person name="Marcotte E.M."/>
            <person name="Wallingford J.B."/>
            <person name="Ito Y."/>
            <person name="Asashima M."/>
            <person name="Ueno N."/>
            <person name="Matsuda Y."/>
            <person name="Veenstra G.J."/>
            <person name="Fujiyama A."/>
            <person name="Harland R.M."/>
            <person name="Taira M."/>
            <person name="Rokhsar D.S."/>
        </authorList>
    </citation>
    <scope>NUCLEOTIDE SEQUENCE [LARGE SCALE GENOMIC DNA]</scope>
    <source>
        <strain evidence="2">J</strain>
    </source>
</reference>
<proteinExistence type="predicted"/>
<dbReference type="Proteomes" id="UP000694892">
    <property type="component" value="Chromosome 6L"/>
</dbReference>
<accession>A0A974CQ24</accession>
<evidence type="ECO:0000313" key="2">
    <source>
        <dbReference type="Proteomes" id="UP000694892"/>
    </source>
</evidence>
<dbReference type="EMBL" id="CM004476">
    <property type="protein sequence ID" value="OCT76671.1"/>
    <property type="molecule type" value="Genomic_DNA"/>
</dbReference>
<dbReference type="AlphaFoldDB" id="A0A974CQ24"/>
<name>A0A974CQ24_XENLA</name>
<evidence type="ECO:0000313" key="1">
    <source>
        <dbReference type="EMBL" id="OCT76671.1"/>
    </source>
</evidence>
<gene>
    <name evidence="1" type="ORF">XELAEV_18031872mg</name>
</gene>
<sequence length="78" mass="9137">MPHRVLPCQSGFDAKYLLTHLRAHFINDMQMKLNGRGMHSLISKLPMNFLYLVDWKMYGELTSGRARYILHIADEQLC</sequence>
<organism evidence="1 2">
    <name type="scientific">Xenopus laevis</name>
    <name type="common">African clawed frog</name>
    <dbReference type="NCBI Taxonomy" id="8355"/>
    <lineage>
        <taxon>Eukaryota</taxon>
        <taxon>Metazoa</taxon>
        <taxon>Chordata</taxon>
        <taxon>Craniata</taxon>
        <taxon>Vertebrata</taxon>
        <taxon>Euteleostomi</taxon>
        <taxon>Amphibia</taxon>
        <taxon>Batrachia</taxon>
        <taxon>Anura</taxon>
        <taxon>Pipoidea</taxon>
        <taxon>Pipidae</taxon>
        <taxon>Xenopodinae</taxon>
        <taxon>Xenopus</taxon>
        <taxon>Xenopus</taxon>
    </lineage>
</organism>